<sequence length="300" mass="34271">MSLPTLLALPTELRLKIYEFLFDAHVVGNKLLWNDRFKLSIHGNKDDQTKPRIRISGSPFTLVRVCRELSNEVAPLLPKLEDVELHFSDLTQSQAQVWMQSISAEQVTRIRRIKITGWDKCYLRRPMYTDGHRYNCQFGVAEVCTKGCNALTTDENEIRARLGLCGRSLRVDLTVLERDFNADSWYRLLGADHRVQSISNGFVGEPTYGREYYRGYYLLRMLDGCVDIDEPKAHPERFSNQCNSIVDIQQSLADLVGHDGKLNVTKEAILGLMESVLGDGFQGGSSERYLRLVTNRLPLR</sequence>
<comment type="caution">
    <text evidence="1">The sequence shown here is derived from an EMBL/GenBank/DDBJ whole genome shotgun (WGS) entry which is preliminary data.</text>
</comment>
<evidence type="ECO:0000313" key="2">
    <source>
        <dbReference type="Proteomes" id="UP000660729"/>
    </source>
</evidence>
<dbReference type="EMBL" id="JABCIY010000056">
    <property type="protein sequence ID" value="KAF7194660.1"/>
    <property type="molecule type" value="Genomic_DNA"/>
</dbReference>
<dbReference type="PANTHER" id="PTHR42085">
    <property type="entry name" value="F-BOX DOMAIN-CONTAINING PROTEIN"/>
    <property type="match status" value="1"/>
</dbReference>
<dbReference type="InterPro" id="IPR038883">
    <property type="entry name" value="AN11006-like"/>
</dbReference>
<organism evidence="1 2">
    <name type="scientific">Pseudocercospora fuligena</name>
    <dbReference type="NCBI Taxonomy" id="685502"/>
    <lineage>
        <taxon>Eukaryota</taxon>
        <taxon>Fungi</taxon>
        <taxon>Dikarya</taxon>
        <taxon>Ascomycota</taxon>
        <taxon>Pezizomycotina</taxon>
        <taxon>Dothideomycetes</taxon>
        <taxon>Dothideomycetidae</taxon>
        <taxon>Mycosphaerellales</taxon>
        <taxon>Mycosphaerellaceae</taxon>
        <taxon>Pseudocercospora</taxon>
    </lineage>
</organism>
<gene>
    <name evidence="1" type="ORF">HII31_03922</name>
</gene>
<name>A0A8H6VPZ4_9PEZI</name>
<evidence type="ECO:0000313" key="1">
    <source>
        <dbReference type="EMBL" id="KAF7194660.1"/>
    </source>
</evidence>
<protein>
    <submittedName>
        <fullName evidence="1">Uncharacterized protein</fullName>
    </submittedName>
</protein>
<dbReference type="AlphaFoldDB" id="A0A8H6VPZ4"/>
<proteinExistence type="predicted"/>
<dbReference type="OrthoDB" id="3649062at2759"/>
<reference evidence="1" key="1">
    <citation type="submission" date="2020-04" db="EMBL/GenBank/DDBJ databases">
        <title>Draft genome resource of the tomato pathogen Pseudocercospora fuligena.</title>
        <authorList>
            <person name="Zaccaron A."/>
        </authorList>
    </citation>
    <scope>NUCLEOTIDE SEQUENCE</scope>
    <source>
        <strain evidence="1">PF001</strain>
    </source>
</reference>
<dbReference type="PANTHER" id="PTHR42085:SF1">
    <property type="entry name" value="F-BOX DOMAIN-CONTAINING PROTEIN"/>
    <property type="match status" value="1"/>
</dbReference>
<accession>A0A8H6VPZ4</accession>
<dbReference type="Proteomes" id="UP000660729">
    <property type="component" value="Unassembled WGS sequence"/>
</dbReference>
<keyword evidence="2" id="KW-1185">Reference proteome</keyword>